<accession>A0A5A5U1C2</accession>
<proteinExistence type="predicted"/>
<dbReference type="RefSeq" id="WP_085699255.1">
    <property type="nucleotide sequence ID" value="NZ_BJJW01000032.1"/>
</dbReference>
<sequence>MKIAKQVGPLCGLYSLYNGLAYLNGLDKVKVDRNVLSALYSFTSSKAKAGYTEIGEYFDIDNYLSFIKNCNVNNIPFTVNFTAEKVILDSGLSQVENNDNCFIIVPTNPKKTSKNKSPKQRQDVLDWITVYKTKFGLFMVLNPITYPKFGTRGLKTKNGIDKQNKNLKDKYFTWKQYKHTSTEKARDGHDHTGIKKDIREKVQENWDCKKNMLLTNPIKIDYNKNVDQCIIIKRK</sequence>
<evidence type="ECO:0000313" key="1">
    <source>
        <dbReference type="EMBL" id="GDZ84757.1"/>
    </source>
</evidence>
<protein>
    <recommendedName>
        <fullName evidence="3">Peptidase C39-like domain-containing protein</fullName>
    </recommendedName>
</protein>
<gene>
    <name evidence="1" type="ORF">LCIT_19990</name>
</gene>
<dbReference type="Proteomes" id="UP000323274">
    <property type="component" value="Unassembled WGS sequence"/>
</dbReference>
<evidence type="ECO:0000313" key="2">
    <source>
        <dbReference type="Proteomes" id="UP000323274"/>
    </source>
</evidence>
<organism evidence="1 2">
    <name type="scientific">Leuconostoc citreum</name>
    <dbReference type="NCBI Taxonomy" id="33964"/>
    <lineage>
        <taxon>Bacteria</taxon>
        <taxon>Bacillati</taxon>
        <taxon>Bacillota</taxon>
        <taxon>Bacilli</taxon>
        <taxon>Lactobacillales</taxon>
        <taxon>Lactobacillaceae</taxon>
        <taxon>Leuconostoc</taxon>
    </lineage>
</organism>
<evidence type="ECO:0008006" key="3">
    <source>
        <dbReference type="Google" id="ProtNLM"/>
    </source>
</evidence>
<comment type="caution">
    <text evidence="1">The sequence shown here is derived from an EMBL/GenBank/DDBJ whole genome shotgun (WGS) entry which is preliminary data.</text>
</comment>
<dbReference type="AlphaFoldDB" id="A0A5A5U1C2"/>
<dbReference type="EMBL" id="BJJW01000032">
    <property type="protein sequence ID" value="GDZ84757.1"/>
    <property type="molecule type" value="Genomic_DNA"/>
</dbReference>
<name>A0A5A5U1C2_LEUCI</name>
<reference evidence="1 2" key="1">
    <citation type="submission" date="2019-04" db="EMBL/GenBank/DDBJ databases">
        <title>A pseudo-fructophilic Leuconostoc citreum strain F192-5 isolated from peel of satsuma mandarin: the first report for isolation and characterization of strain-dependent fructophilic-like characteristics.</title>
        <authorList>
            <person name="Maeno S."/>
            <person name="Tanizawa Y."/>
            <person name="Kajikawa A."/>
            <person name="Kanesaki Y."/>
            <person name="Kubota E."/>
            <person name="Arita M."/>
            <person name="Leon D."/>
            <person name="Endo A."/>
        </authorList>
    </citation>
    <scope>NUCLEOTIDE SEQUENCE [LARGE SCALE GENOMIC DNA]</scope>
    <source>
        <strain evidence="1 2">F192-5</strain>
    </source>
</reference>